<protein>
    <submittedName>
        <fullName evidence="1">Uncharacterized protein</fullName>
    </submittedName>
</protein>
<reference evidence="1" key="1">
    <citation type="journal article" date="2010" name="ISME J.">
        <title>Metagenome of the Mediterranean deep chlorophyll maximum studied by direct and fosmid library 454 pyrosequencing.</title>
        <authorList>
            <person name="Ghai R."/>
            <person name="Martin-Cuadrado A.B."/>
            <person name="Molto A.G."/>
            <person name="Heredia I.G."/>
            <person name="Cabrera R."/>
            <person name="Martin J."/>
            <person name="Verdu M."/>
            <person name="Deschamps P."/>
            <person name="Moreira D."/>
            <person name="Lopez-Garcia P."/>
            <person name="Mira A."/>
            <person name="Rodriguez-Valera F."/>
        </authorList>
    </citation>
    <scope>NUCLEOTIDE SEQUENCE</scope>
</reference>
<dbReference type="AlphaFoldDB" id="D6PJ86"/>
<name>D6PJ86_9ZZZZ</name>
<proteinExistence type="predicted"/>
<evidence type="ECO:0000313" key="1">
    <source>
        <dbReference type="EMBL" id="ADD95787.1"/>
    </source>
</evidence>
<accession>D6PJ86</accession>
<sequence>MNLARYARRRSARIHTERYLVTRKYVKKVGCLARANLKDMEKLGCARKTWRAGTRDVCVTESTVRNIMVDAF</sequence>
<dbReference type="EMBL" id="GU943097">
    <property type="protein sequence ID" value="ADD95787.1"/>
    <property type="molecule type" value="Genomic_DNA"/>
</dbReference>
<organism evidence="1">
    <name type="scientific">uncultured organism MedDCM-OCT-S08-C288</name>
    <dbReference type="NCBI Taxonomy" id="743637"/>
    <lineage>
        <taxon>unclassified sequences</taxon>
        <taxon>environmental samples</taxon>
    </lineage>
</organism>